<dbReference type="InterPro" id="IPR019821">
    <property type="entry name" value="Kinesin_motor_CS"/>
</dbReference>
<dbReference type="FunCoup" id="A0A1D6FN40">
    <property type="interactions" value="165"/>
</dbReference>
<keyword evidence="3 7" id="KW-0547">Nucleotide-binding</keyword>
<feature type="compositionally biased region" description="Pro residues" evidence="10">
    <location>
        <begin position="13"/>
        <end position="23"/>
    </location>
</feature>
<dbReference type="PRINTS" id="PR00380">
    <property type="entry name" value="KINESINHEAVY"/>
</dbReference>
<evidence type="ECO:0000256" key="7">
    <source>
        <dbReference type="PROSITE-ProRule" id="PRU00283"/>
    </source>
</evidence>
<comment type="similarity">
    <text evidence="1">Belongs to the TRAFAC class myosin-kinesin ATPase superfamily. Kinesin family. KIN-14 subfamily.</text>
</comment>
<dbReference type="InterPro" id="IPR001752">
    <property type="entry name" value="Kinesin_motor_dom"/>
</dbReference>
<dbReference type="GO" id="GO:0008017">
    <property type="term" value="F:microtubule binding"/>
    <property type="evidence" value="ECO:0007669"/>
    <property type="project" value="InterPro"/>
</dbReference>
<dbReference type="InParanoid" id="A0A1D6FN40"/>
<evidence type="ECO:0000256" key="3">
    <source>
        <dbReference type="ARBA" id="ARBA00022741"/>
    </source>
</evidence>
<feature type="region of interest" description="Disordered" evidence="10">
    <location>
        <begin position="578"/>
        <end position="621"/>
    </location>
</feature>
<keyword evidence="2 8" id="KW-0493">Microtubule</keyword>
<evidence type="ECO:0000313" key="11">
    <source>
        <dbReference type="EMBL" id="AQK93075.1"/>
    </source>
</evidence>
<organism evidence="11">
    <name type="scientific">Zea mays</name>
    <name type="common">Maize</name>
    <dbReference type="NCBI Taxonomy" id="4577"/>
    <lineage>
        <taxon>Eukaryota</taxon>
        <taxon>Viridiplantae</taxon>
        <taxon>Streptophyta</taxon>
        <taxon>Embryophyta</taxon>
        <taxon>Tracheophyta</taxon>
        <taxon>Spermatophyta</taxon>
        <taxon>Magnoliopsida</taxon>
        <taxon>Liliopsida</taxon>
        <taxon>Poales</taxon>
        <taxon>Poaceae</taxon>
        <taxon>PACMAD clade</taxon>
        <taxon>Panicoideae</taxon>
        <taxon>Andropogonodae</taxon>
        <taxon>Andropogoneae</taxon>
        <taxon>Tripsacinae</taxon>
        <taxon>Zea</taxon>
    </lineage>
</organism>
<dbReference type="Pfam" id="PF00225">
    <property type="entry name" value="Kinesin"/>
    <property type="match status" value="1"/>
</dbReference>
<dbReference type="CDD" id="cd01366">
    <property type="entry name" value="KISc_C_terminal"/>
    <property type="match status" value="1"/>
</dbReference>
<dbReference type="AlphaFoldDB" id="A0A1D6FN40"/>
<dbReference type="GO" id="GO:0005524">
    <property type="term" value="F:ATP binding"/>
    <property type="evidence" value="ECO:0007669"/>
    <property type="project" value="UniProtKB-UniRule"/>
</dbReference>
<proteinExistence type="inferred from homology"/>
<dbReference type="InterPro" id="IPR036961">
    <property type="entry name" value="Kinesin_motor_dom_sf"/>
</dbReference>
<feature type="binding site" evidence="7">
    <location>
        <begin position="260"/>
        <end position="267"/>
    </location>
    <ligand>
        <name>ATP</name>
        <dbReference type="ChEBI" id="CHEBI:30616"/>
    </ligand>
</feature>
<evidence type="ECO:0000256" key="5">
    <source>
        <dbReference type="ARBA" id="ARBA00023054"/>
    </source>
</evidence>
<dbReference type="GO" id="GO:0005874">
    <property type="term" value="C:microtubule"/>
    <property type="evidence" value="ECO:0007669"/>
    <property type="project" value="UniProtKB-KW"/>
</dbReference>
<evidence type="ECO:0000256" key="9">
    <source>
        <dbReference type="SAM" id="Coils"/>
    </source>
</evidence>
<evidence type="ECO:0000256" key="2">
    <source>
        <dbReference type="ARBA" id="ARBA00022701"/>
    </source>
</evidence>
<keyword evidence="11" id="KW-0378">Hydrolase</keyword>
<evidence type="ECO:0000256" key="10">
    <source>
        <dbReference type="SAM" id="MobiDB-lite"/>
    </source>
</evidence>
<feature type="region of interest" description="Disordered" evidence="10">
    <location>
        <begin position="1"/>
        <end position="57"/>
    </location>
</feature>
<accession>A0A1D6FN40</accession>
<gene>
    <name evidence="11" type="ORF">ZEAMMB73_Zm00001d009926</name>
</gene>
<feature type="compositionally biased region" description="Low complexity" evidence="10">
    <location>
        <begin position="1"/>
        <end position="12"/>
    </location>
</feature>
<dbReference type="SMR" id="A0A1D6FN40"/>
<dbReference type="PANTHER" id="PTHR47972">
    <property type="entry name" value="KINESIN-LIKE PROTEIN KLP-3"/>
    <property type="match status" value="1"/>
</dbReference>
<dbReference type="ExpressionAtlas" id="A0A1D6FN40">
    <property type="expression patterns" value="baseline and differential"/>
</dbReference>
<reference evidence="11" key="1">
    <citation type="submission" date="2015-12" db="EMBL/GenBank/DDBJ databases">
        <title>Update maize B73 reference genome by single molecule sequencing technologies.</title>
        <authorList>
            <consortium name="Maize Genome Sequencing Project"/>
            <person name="Ware D."/>
        </authorList>
    </citation>
    <scope>NUCLEOTIDE SEQUENCE</scope>
    <source>
        <tissue evidence="11">Seedling</tissue>
    </source>
</reference>
<dbReference type="PROSITE" id="PS50067">
    <property type="entry name" value="KINESIN_MOTOR_2"/>
    <property type="match status" value="1"/>
</dbReference>
<evidence type="ECO:0000256" key="8">
    <source>
        <dbReference type="RuleBase" id="RU000394"/>
    </source>
</evidence>
<dbReference type="SUPFAM" id="SSF52540">
    <property type="entry name" value="P-loop containing nucleoside triphosphate hydrolases"/>
    <property type="match status" value="1"/>
</dbReference>
<dbReference type="GO" id="GO:0003777">
    <property type="term" value="F:microtubule motor activity"/>
    <property type="evidence" value="ECO:0007669"/>
    <property type="project" value="InterPro"/>
</dbReference>
<dbReference type="PANTHER" id="PTHR47972:SF2">
    <property type="entry name" value="KINESIN-LIKE PROTEIN KIN-14S"/>
    <property type="match status" value="1"/>
</dbReference>
<dbReference type="InterPro" id="IPR027640">
    <property type="entry name" value="Kinesin-like_fam"/>
</dbReference>
<dbReference type="PROSITE" id="PS00411">
    <property type="entry name" value="KINESIN_MOTOR_1"/>
    <property type="match status" value="1"/>
</dbReference>
<dbReference type="FunFam" id="3.40.850.10:FF:000061">
    <property type="entry name" value="Kinesin-like protein"/>
    <property type="match status" value="1"/>
</dbReference>
<dbReference type="GO" id="GO:0016787">
    <property type="term" value="F:hydrolase activity"/>
    <property type="evidence" value="ECO:0007669"/>
    <property type="project" value="UniProtKB-KW"/>
</dbReference>
<keyword evidence="6 7" id="KW-0505">Motor protein</keyword>
<dbReference type="STRING" id="4577.A0A1D6FN40"/>
<evidence type="ECO:0000256" key="1">
    <source>
        <dbReference type="ARBA" id="ARBA00010899"/>
    </source>
</evidence>
<sequence length="835" mass="92526">MEPDPVAAGASSSPPPSPAPATSPPWQTRDDDEPGAVDCADPGGDLNPAPPPSLQQGTVENAAVGSEVEQEEPKKEAMAGVGETLRSFMEEFGDQGEDSIILSPRLKDISTPDRPAALGFLGEKYNNLMERYKKYKKQVVKCSEECEPRYNGLKKKYTDECAERRRLYNELIELRGNIRVFCRCRPLSSDEVNRGCLSVVEIDPSQESELQFVPSEKERKPFKFDHVFGPEDDQEAVFSETVHVVRSVMDGFNVCIFAYGQTGTGKTFTMEGVPENRGVNYRALEELFRTSEKRSASVAYTFSVSILEVYNEKIRDLLDESNDQSKRLDIKQNADGTQEVHGLVEAPVYNIDDVWEKLKFGAQNRSVGSTNSNELSSRSHSLVRVTVRSEHLVTYQRSRSHMWLVDLAGSERIAKTGVEGDRLKESQFINKSLSALGDVISALASKNSHIPYRNSKLTHLLQSSLGGDCKTLMFVQISPSSMDSGETLSSLNFASRVRTVEHGPARKQVDPAESLKFKQMTEKLRHEEKENAQLNQSLQLMQLKYASRENVFRTLNEKVKDAEQACRNYQQRIRELESELGNEKRVSRDSARSSRPPLVPTRQKQPHGRNAPPSGPSRWRLKAPTIHNKENIPVMMNKSNPGDDPNKAVGRARRVSLTPVIRQIPIQPKRRSSIAILPSVREHLSVLNEKRAASRLSQVNMPRRSVATFGLNLGPGTPLAGHGGPVDATPDGAKFRRFDLGSSSSKFTSPPPNVTPQRKMGMAPAGGPPNAAKLCFSIQKRVTPAHVRAKPGMGIFDPALRENMVVGRTGNALRLVLSETVLGQKIFFSASVNGF</sequence>
<name>A0A1D6FN40_MAIZE</name>
<keyword evidence="4 7" id="KW-0067">ATP-binding</keyword>
<keyword evidence="5 9" id="KW-0175">Coiled coil</keyword>
<dbReference type="EMBL" id="CM000784">
    <property type="protein sequence ID" value="AQK93075.1"/>
    <property type="molecule type" value="Genomic_DNA"/>
</dbReference>
<feature type="region of interest" description="Disordered" evidence="10">
    <location>
        <begin position="739"/>
        <end position="766"/>
    </location>
</feature>
<dbReference type="Gene3D" id="3.40.850.10">
    <property type="entry name" value="Kinesin motor domain"/>
    <property type="match status" value="1"/>
</dbReference>
<evidence type="ECO:0000256" key="6">
    <source>
        <dbReference type="ARBA" id="ARBA00023175"/>
    </source>
</evidence>
<protein>
    <recommendedName>
        <fullName evidence="8">Kinesin-like protein</fullName>
    </recommendedName>
</protein>
<dbReference type="InterPro" id="IPR027417">
    <property type="entry name" value="P-loop_NTPase"/>
</dbReference>
<dbReference type="SMART" id="SM00129">
    <property type="entry name" value="KISc"/>
    <property type="match status" value="1"/>
</dbReference>
<dbReference type="GO" id="GO:0007018">
    <property type="term" value="P:microtubule-based movement"/>
    <property type="evidence" value="ECO:0007669"/>
    <property type="project" value="InterPro"/>
</dbReference>
<feature type="compositionally biased region" description="Basic and acidic residues" evidence="10">
    <location>
        <begin position="578"/>
        <end position="592"/>
    </location>
</feature>
<evidence type="ECO:0000256" key="4">
    <source>
        <dbReference type="ARBA" id="ARBA00022840"/>
    </source>
</evidence>
<feature type="coiled-coil region" evidence="9">
    <location>
        <begin position="118"/>
        <end position="145"/>
    </location>
</feature>